<comment type="caution">
    <text evidence="7">The sequence shown here is derived from an EMBL/GenBank/DDBJ whole genome shotgun (WGS) entry which is preliminary data.</text>
</comment>
<comment type="catalytic activity">
    <reaction evidence="5">
        <text>Endonucleolytic cleavage of DNA to give specific double-stranded fragments with terminal 5'-phosphates.</text>
        <dbReference type="EC" id="3.1.21.4"/>
    </reaction>
</comment>
<dbReference type="EC" id="3.1.21.4" evidence="6"/>
<dbReference type="GO" id="GO:0009307">
    <property type="term" value="P:DNA restriction-modification system"/>
    <property type="evidence" value="ECO:0007669"/>
    <property type="project" value="InterPro"/>
</dbReference>
<dbReference type="GO" id="GO:0009036">
    <property type="term" value="F:type II site-specific deoxyribonuclease activity"/>
    <property type="evidence" value="ECO:0007669"/>
    <property type="project" value="InterPro"/>
</dbReference>
<sequence>MDEQLKADIKQSIETSIRKFFQDKQVKTSHVLDLLLPNERKIRSLMGGLETSLGITLWQPLAAVLAKSNGFIVEDKKQFLPQPLPSPIGETLSSLKQLWQNQDPSISVESSVARLREAAEKAQPAENLIYVSLPASKCVDLYLIKDGKEYAFDLKSNQINKRSGLDLKLQLLEWYAYRFCQDPAANLEARVVFPLNPYKGDWWKRQGEKALPLERGKDAWVQDEFWDFCLGQDNAWGKILEIFEELGKEGFGEHFKDIFYF</sequence>
<evidence type="ECO:0000256" key="3">
    <source>
        <dbReference type="ARBA" id="ARBA00022759"/>
    </source>
</evidence>
<keyword evidence="1" id="KW-0540">Nuclease</keyword>
<name>A0A7C3ZKV6_9CYAN</name>
<evidence type="ECO:0000256" key="2">
    <source>
        <dbReference type="ARBA" id="ARBA00022747"/>
    </source>
</evidence>
<evidence type="ECO:0000256" key="1">
    <source>
        <dbReference type="ARBA" id="ARBA00022722"/>
    </source>
</evidence>
<keyword evidence="3 7" id="KW-0255">Endonuclease</keyword>
<reference evidence="7" key="1">
    <citation type="journal article" date="2020" name="mSystems">
        <title>Genome- and Community-Level Interaction Insights into Carbon Utilization and Element Cycling Functions of Hydrothermarchaeota in Hydrothermal Sediment.</title>
        <authorList>
            <person name="Zhou Z."/>
            <person name="Liu Y."/>
            <person name="Xu W."/>
            <person name="Pan J."/>
            <person name="Luo Z.H."/>
            <person name="Li M."/>
        </authorList>
    </citation>
    <scope>NUCLEOTIDE SEQUENCE [LARGE SCALE GENOMIC DNA]</scope>
    <source>
        <strain evidence="7">SpSt-374</strain>
    </source>
</reference>
<dbReference type="GO" id="GO:0003677">
    <property type="term" value="F:DNA binding"/>
    <property type="evidence" value="ECO:0007669"/>
    <property type="project" value="InterPro"/>
</dbReference>
<protein>
    <recommendedName>
        <fullName evidence="6">type II site-specific deoxyribonuclease</fullName>
        <ecNumber evidence="6">3.1.21.4</ecNumber>
    </recommendedName>
</protein>
<accession>A0A7C3ZKV6</accession>
<dbReference type="InterPro" id="IPR019045">
    <property type="entry name" value="Restrct_endonuc_II_HinfI"/>
</dbReference>
<evidence type="ECO:0000256" key="5">
    <source>
        <dbReference type="ARBA" id="ARBA00093760"/>
    </source>
</evidence>
<gene>
    <name evidence="7" type="ORF">ENR15_24980</name>
</gene>
<keyword evidence="4" id="KW-0378">Hydrolase</keyword>
<dbReference type="AlphaFoldDB" id="A0A7C3ZKV6"/>
<dbReference type="EMBL" id="DSPX01000257">
    <property type="protein sequence ID" value="HGG03800.1"/>
    <property type="molecule type" value="Genomic_DNA"/>
</dbReference>
<evidence type="ECO:0000256" key="6">
    <source>
        <dbReference type="ARBA" id="ARBA00093790"/>
    </source>
</evidence>
<proteinExistence type="predicted"/>
<organism evidence="7">
    <name type="scientific">Planktothricoides sp. SpSt-374</name>
    <dbReference type="NCBI Taxonomy" id="2282167"/>
    <lineage>
        <taxon>Bacteria</taxon>
        <taxon>Bacillati</taxon>
        <taxon>Cyanobacteriota</taxon>
        <taxon>Cyanophyceae</taxon>
        <taxon>Oscillatoriophycideae</taxon>
        <taxon>Oscillatoriales</taxon>
        <taxon>Oscillatoriaceae</taxon>
        <taxon>Planktothricoides</taxon>
    </lineage>
</organism>
<dbReference type="Pfam" id="PF09520">
    <property type="entry name" value="RE_TdeIII"/>
    <property type="match status" value="1"/>
</dbReference>
<evidence type="ECO:0000256" key="4">
    <source>
        <dbReference type="ARBA" id="ARBA00022801"/>
    </source>
</evidence>
<evidence type="ECO:0000313" key="7">
    <source>
        <dbReference type="EMBL" id="HGG03800.1"/>
    </source>
</evidence>
<keyword evidence="2" id="KW-0680">Restriction system</keyword>